<name>A0A1G9K2C1_9ACTN</name>
<protein>
    <submittedName>
        <fullName evidence="2">Uncharacterized protein</fullName>
    </submittedName>
</protein>
<feature type="compositionally biased region" description="Polar residues" evidence="1">
    <location>
        <begin position="40"/>
        <end position="49"/>
    </location>
</feature>
<sequence length="59" mass="5908">MALPQAAVIGRPIVDVVQVPRAADSSTAAPCGPFACPATTLSPVSTGNSLPHEHIESNG</sequence>
<feature type="region of interest" description="Disordered" evidence="1">
    <location>
        <begin position="40"/>
        <end position="59"/>
    </location>
</feature>
<dbReference type="RefSeq" id="WP_090770678.1">
    <property type="nucleotide sequence ID" value="NZ_FNFB01000021.1"/>
</dbReference>
<dbReference type="Proteomes" id="UP000198683">
    <property type="component" value="Unassembled WGS sequence"/>
</dbReference>
<dbReference type="AlphaFoldDB" id="A0A1G9K2C1"/>
<organism evidence="2 3">
    <name type="scientific">Nonomuraea maritima</name>
    <dbReference type="NCBI Taxonomy" id="683260"/>
    <lineage>
        <taxon>Bacteria</taxon>
        <taxon>Bacillati</taxon>
        <taxon>Actinomycetota</taxon>
        <taxon>Actinomycetes</taxon>
        <taxon>Streptosporangiales</taxon>
        <taxon>Streptosporangiaceae</taxon>
        <taxon>Nonomuraea</taxon>
    </lineage>
</organism>
<dbReference type="EMBL" id="FNFB01000021">
    <property type="protein sequence ID" value="SDL43868.1"/>
    <property type="molecule type" value="Genomic_DNA"/>
</dbReference>
<evidence type="ECO:0000313" key="2">
    <source>
        <dbReference type="EMBL" id="SDL43868.1"/>
    </source>
</evidence>
<evidence type="ECO:0000313" key="3">
    <source>
        <dbReference type="Proteomes" id="UP000198683"/>
    </source>
</evidence>
<evidence type="ECO:0000256" key="1">
    <source>
        <dbReference type="SAM" id="MobiDB-lite"/>
    </source>
</evidence>
<reference evidence="2 3" key="1">
    <citation type="submission" date="2016-10" db="EMBL/GenBank/DDBJ databases">
        <authorList>
            <person name="de Groot N.N."/>
        </authorList>
    </citation>
    <scope>NUCLEOTIDE SEQUENCE [LARGE SCALE GENOMIC DNA]</scope>
    <source>
        <strain evidence="2 3">CGMCC 4.5681</strain>
    </source>
</reference>
<keyword evidence="3" id="KW-1185">Reference proteome</keyword>
<accession>A0A1G9K2C1</accession>
<gene>
    <name evidence="2" type="ORF">SAMN05421874_121109</name>
</gene>
<proteinExistence type="predicted"/>